<name>A0A1T5B2U3_9SPHI</name>
<accession>A0A1T5B2U3</accession>
<protein>
    <submittedName>
        <fullName evidence="1">Uncharacterized protein</fullName>
    </submittedName>
</protein>
<keyword evidence="2" id="KW-1185">Reference proteome</keyword>
<organism evidence="1 2">
    <name type="scientific">Sphingobacterium nematocida</name>
    <dbReference type="NCBI Taxonomy" id="1513896"/>
    <lineage>
        <taxon>Bacteria</taxon>
        <taxon>Pseudomonadati</taxon>
        <taxon>Bacteroidota</taxon>
        <taxon>Sphingobacteriia</taxon>
        <taxon>Sphingobacteriales</taxon>
        <taxon>Sphingobacteriaceae</taxon>
        <taxon>Sphingobacterium</taxon>
    </lineage>
</organism>
<evidence type="ECO:0000313" key="2">
    <source>
        <dbReference type="Proteomes" id="UP000190150"/>
    </source>
</evidence>
<dbReference type="AlphaFoldDB" id="A0A1T5B2U3"/>
<dbReference type="RefSeq" id="WP_079640768.1">
    <property type="nucleotide sequence ID" value="NZ_FUZF01000001.1"/>
</dbReference>
<evidence type="ECO:0000313" key="1">
    <source>
        <dbReference type="EMBL" id="SKB41566.1"/>
    </source>
</evidence>
<reference evidence="2" key="1">
    <citation type="submission" date="2017-02" db="EMBL/GenBank/DDBJ databases">
        <authorList>
            <person name="Varghese N."/>
            <person name="Submissions S."/>
        </authorList>
    </citation>
    <scope>NUCLEOTIDE SEQUENCE [LARGE SCALE GENOMIC DNA]</scope>
    <source>
        <strain evidence="2">DSM 24091</strain>
    </source>
</reference>
<gene>
    <name evidence="1" type="ORF">SAMN05660841_00422</name>
</gene>
<sequence length="65" mass="7568">MKIHYKLTIYSRLAGKFKEEYILTSKEISINPLHFVSAEKKVTCHNGLPLRHNSQTKENREAVLL</sequence>
<dbReference type="EMBL" id="FUZF01000001">
    <property type="protein sequence ID" value="SKB41566.1"/>
    <property type="molecule type" value="Genomic_DNA"/>
</dbReference>
<dbReference type="Proteomes" id="UP000190150">
    <property type="component" value="Unassembled WGS sequence"/>
</dbReference>
<proteinExistence type="predicted"/>